<feature type="compositionally biased region" description="Polar residues" evidence="1">
    <location>
        <begin position="125"/>
        <end position="140"/>
    </location>
</feature>
<organism evidence="2">
    <name type="scientific">Prunus dulcis</name>
    <name type="common">Almond</name>
    <name type="synonym">Amygdalus dulcis</name>
    <dbReference type="NCBI Taxonomy" id="3755"/>
    <lineage>
        <taxon>Eukaryota</taxon>
        <taxon>Viridiplantae</taxon>
        <taxon>Streptophyta</taxon>
        <taxon>Embryophyta</taxon>
        <taxon>Tracheophyta</taxon>
        <taxon>Spermatophyta</taxon>
        <taxon>Magnoliopsida</taxon>
        <taxon>eudicotyledons</taxon>
        <taxon>Gunneridae</taxon>
        <taxon>Pentapetalae</taxon>
        <taxon>rosids</taxon>
        <taxon>fabids</taxon>
        <taxon>Rosales</taxon>
        <taxon>Rosaceae</taxon>
        <taxon>Amygdaloideae</taxon>
        <taxon>Amygdaleae</taxon>
        <taxon>Prunus</taxon>
    </lineage>
</organism>
<feature type="compositionally biased region" description="Polar residues" evidence="1">
    <location>
        <begin position="83"/>
        <end position="114"/>
    </location>
</feature>
<evidence type="ECO:0000313" key="2">
    <source>
        <dbReference type="EMBL" id="BBH05658.1"/>
    </source>
</evidence>
<dbReference type="EMBL" id="AP019302">
    <property type="protein sequence ID" value="BBH05658.1"/>
    <property type="molecule type" value="Genomic_DNA"/>
</dbReference>
<protein>
    <submittedName>
        <fullName evidence="2">Uncharacterized protein</fullName>
    </submittedName>
</protein>
<dbReference type="AlphaFoldDB" id="A0A4Y1RP18"/>
<gene>
    <name evidence="2" type="ORF">Prudu_017109</name>
</gene>
<name>A0A4Y1RP18_PRUDU</name>
<feature type="non-terminal residue" evidence="2">
    <location>
        <position position="173"/>
    </location>
</feature>
<feature type="region of interest" description="Disordered" evidence="1">
    <location>
        <begin position="67"/>
        <end position="173"/>
    </location>
</feature>
<reference evidence="2" key="1">
    <citation type="journal article" date="2019" name="Science">
        <title>Mutation of a bHLH transcription factor allowed almond domestication.</title>
        <authorList>
            <person name="Sanchez-Perez R."/>
            <person name="Pavan S."/>
            <person name="Mazzeo R."/>
            <person name="Moldovan C."/>
            <person name="Aiese Cigliano R."/>
            <person name="Del Cueto J."/>
            <person name="Ricciardi F."/>
            <person name="Lotti C."/>
            <person name="Ricciardi L."/>
            <person name="Dicenta F."/>
            <person name="Lopez-Marques R.L."/>
            <person name="Lindberg Moller B."/>
        </authorList>
    </citation>
    <scope>NUCLEOTIDE SEQUENCE</scope>
</reference>
<proteinExistence type="predicted"/>
<accession>A0A4Y1RP18</accession>
<sequence>MERKGKAVLEPHHVAAQFPTCSRNGTSLQLLEVKGYPNQISLNKAPQNPNANAMNFPSSVLLKKALSSLTEPPKSKSPDSSSTAHHANPTSTNYGNKIHTSSPSTIPTQANNIHWGSVPYPPAQPTNDGQGVNRSLQETGGSRWLAQGSQGTVGPVIITGPVPRNVPRSHDSV</sequence>
<evidence type="ECO:0000256" key="1">
    <source>
        <dbReference type="SAM" id="MobiDB-lite"/>
    </source>
</evidence>